<dbReference type="SUPFAM" id="SSF46548">
    <property type="entry name" value="alpha-helical ferredoxin"/>
    <property type="match status" value="1"/>
</dbReference>
<dbReference type="Pfam" id="PF08331">
    <property type="entry name" value="QueG_DUF1730"/>
    <property type="match status" value="1"/>
</dbReference>
<dbReference type="GO" id="GO:0052693">
    <property type="term" value="F:epoxyqueuosine reductase activity"/>
    <property type="evidence" value="ECO:0007669"/>
    <property type="project" value="UniProtKB-EC"/>
</dbReference>
<dbReference type="InterPro" id="IPR004453">
    <property type="entry name" value="QueG"/>
</dbReference>
<dbReference type="PANTHER" id="PTHR30002:SF4">
    <property type="entry name" value="EPOXYQUEUOSINE REDUCTASE"/>
    <property type="match status" value="1"/>
</dbReference>
<accession>A0A926DK37</accession>
<dbReference type="GO" id="GO:0051539">
    <property type="term" value="F:4 iron, 4 sulfur cluster binding"/>
    <property type="evidence" value="ECO:0007669"/>
    <property type="project" value="UniProtKB-KW"/>
</dbReference>
<evidence type="ECO:0000256" key="1">
    <source>
        <dbReference type="ARBA" id="ARBA00022485"/>
    </source>
</evidence>
<evidence type="ECO:0000256" key="7">
    <source>
        <dbReference type="ARBA" id="ARBA00023004"/>
    </source>
</evidence>
<gene>
    <name evidence="10" type="primary">queG</name>
    <name evidence="10" type="ORF">H8698_00825</name>
</gene>
<keyword evidence="6 10" id="KW-0560">Oxidoreductase</keyword>
<keyword evidence="8" id="KW-0411">Iron-sulfur</keyword>
<name>A0A926DK37_9FIRM</name>
<keyword evidence="11" id="KW-1185">Reference proteome</keyword>
<proteinExistence type="predicted"/>
<dbReference type="Proteomes" id="UP000611762">
    <property type="component" value="Unassembled WGS sequence"/>
</dbReference>
<dbReference type="InterPro" id="IPR017896">
    <property type="entry name" value="4Fe4S_Fe-S-bd"/>
</dbReference>
<evidence type="ECO:0000259" key="9">
    <source>
        <dbReference type="PROSITE" id="PS51379"/>
    </source>
</evidence>
<dbReference type="PANTHER" id="PTHR30002">
    <property type="entry name" value="EPOXYQUEUOSINE REDUCTASE"/>
    <property type="match status" value="1"/>
</dbReference>
<evidence type="ECO:0000256" key="2">
    <source>
        <dbReference type="ARBA" id="ARBA00022490"/>
    </source>
</evidence>
<dbReference type="EMBL" id="JACRSU010000001">
    <property type="protein sequence ID" value="MBC8539518.1"/>
    <property type="molecule type" value="Genomic_DNA"/>
</dbReference>
<comment type="caution">
    <text evidence="10">The sequence shown here is derived from an EMBL/GenBank/DDBJ whole genome shotgun (WGS) entry which is preliminary data.</text>
</comment>
<dbReference type="PROSITE" id="PS00198">
    <property type="entry name" value="4FE4S_FER_1"/>
    <property type="match status" value="1"/>
</dbReference>
<sequence>MKEKIKAFAKTLQIEFTGIAPAEPMNELREILQDRRRTFGLPAFEEPDLEKRTVPERTLPGAKSIVVCLFPYHSELCAAQNLAKFAQIPDYHTVVMERLEKLCGFIKGLFPKANLAPFVDTGPLADKYLAFQAGLGFFGKNTLLINEIYGSYVFVGYIVTNLPLEPDTPSDKTCMGCGKCLALCPGRALSGGGLNAFRCVSYITQLKEADAKQKKILSAQQSVYGCDVCQEVCPHNQDIPQTPIDEWKQPKLTSLEQEKISAMSKREFKRIYKEYPFSWRGKDALLKNFEK</sequence>
<evidence type="ECO:0000313" key="11">
    <source>
        <dbReference type="Proteomes" id="UP000611762"/>
    </source>
</evidence>
<dbReference type="PROSITE" id="PS51379">
    <property type="entry name" value="4FE4S_FER_2"/>
    <property type="match status" value="1"/>
</dbReference>
<keyword evidence="3" id="KW-0819">tRNA processing</keyword>
<dbReference type="AlphaFoldDB" id="A0A926DK37"/>
<protein>
    <submittedName>
        <fullName evidence="10">tRNA epoxyqueuosine(34) reductase QueG</fullName>
        <ecNumber evidence="10">1.17.99.6</ecNumber>
    </submittedName>
</protein>
<dbReference type="RefSeq" id="WP_249310680.1">
    <property type="nucleotide sequence ID" value="NZ_JACRSU010000001.1"/>
</dbReference>
<keyword evidence="7" id="KW-0408">Iron</keyword>
<dbReference type="InterPro" id="IPR017900">
    <property type="entry name" value="4Fe4S_Fe_S_CS"/>
</dbReference>
<keyword evidence="4" id="KW-0479">Metal-binding</keyword>
<evidence type="ECO:0000256" key="5">
    <source>
        <dbReference type="ARBA" id="ARBA00022785"/>
    </source>
</evidence>
<evidence type="ECO:0000256" key="8">
    <source>
        <dbReference type="ARBA" id="ARBA00023014"/>
    </source>
</evidence>
<dbReference type="InterPro" id="IPR013542">
    <property type="entry name" value="QueG_DUF1730"/>
</dbReference>
<evidence type="ECO:0000256" key="4">
    <source>
        <dbReference type="ARBA" id="ARBA00022723"/>
    </source>
</evidence>
<dbReference type="GO" id="GO:0046872">
    <property type="term" value="F:metal ion binding"/>
    <property type="evidence" value="ECO:0007669"/>
    <property type="project" value="UniProtKB-KW"/>
</dbReference>
<evidence type="ECO:0000256" key="6">
    <source>
        <dbReference type="ARBA" id="ARBA00023002"/>
    </source>
</evidence>
<keyword evidence="1" id="KW-0004">4Fe-4S</keyword>
<keyword evidence="5" id="KW-0671">Queuosine biosynthesis</keyword>
<dbReference type="GO" id="GO:0008616">
    <property type="term" value="P:tRNA queuosine(34) biosynthetic process"/>
    <property type="evidence" value="ECO:0007669"/>
    <property type="project" value="UniProtKB-KW"/>
</dbReference>
<feature type="domain" description="4Fe-4S ferredoxin-type" evidence="9">
    <location>
        <begin position="162"/>
        <end position="194"/>
    </location>
</feature>
<evidence type="ECO:0000256" key="3">
    <source>
        <dbReference type="ARBA" id="ARBA00022694"/>
    </source>
</evidence>
<dbReference type="Pfam" id="PF13484">
    <property type="entry name" value="Fer4_16"/>
    <property type="match status" value="1"/>
</dbReference>
<dbReference type="NCBIfam" id="TIGR00276">
    <property type="entry name" value="tRNA epoxyqueuosine(34) reductase QueG"/>
    <property type="match status" value="1"/>
</dbReference>
<evidence type="ECO:0000313" key="10">
    <source>
        <dbReference type="EMBL" id="MBC8539518.1"/>
    </source>
</evidence>
<organism evidence="10 11">
    <name type="scientific">Congzhengia minquanensis</name>
    <dbReference type="NCBI Taxonomy" id="2763657"/>
    <lineage>
        <taxon>Bacteria</taxon>
        <taxon>Bacillati</taxon>
        <taxon>Bacillota</taxon>
        <taxon>Clostridia</taxon>
        <taxon>Eubacteriales</taxon>
        <taxon>Oscillospiraceae</taxon>
        <taxon>Congzhengia</taxon>
    </lineage>
</organism>
<dbReference type="EC" id="1.17.99.6" evidence="10"/>
<reference evidence="10" key="1">
    <citation type="submission" date="2020-08" db="EMBL/GenBank/DDBJ databases">
        <title>Genome public.</title>
        <authorList>
            <person name="Liu C."/>
            <person name="Sun Q."/>
        </authorList>
    </citation>
    <scope>NUCLEOTIDE SEQUENCE</scope>
    <source>
        <strain evidence="10">H8</strain>
    </source>
</reference>
<dbReference type="Gene3D" id="3.30.70.20">
    <property type="match status" value="1"/>
</dbReference>
<keyword evidence="2" id="KW-0963">Cytoplasm</keyword>